<evidence type="ECO:0000313" key="1">
    <source>
        <dbReference type="EMBL" id="JAD78630.1"/>
    </source>
</evidence>
<dbReference type="EMBL" id="GBRH01219265">
    <property type="protein sequence ID" value="JAD78630.1"/>
    <property type="molecule type" value="Transcribed_RNA"/>
</dbReference>
<proteinExistence type="predicted"/>
<reference evidence="1" key="2">
    <citation type="journal article" date="2015" name="Data Brief">
        <title>Shoot transcriptome of the giant reed, Arundo donax.</title>
        <authorList>
            <person name="Barrero R.A."/>
            <person name="Guerrero F.D."/>
            <person name="Moolhuijzen P."/>
            <person name="Goolsby J.A."/>
            <person name="Tidwell J."/>
            <person name="Bellgard S.E."/>
            <person name="Bellgard M.I."/>
        </authorList>
    </citation>
    <scope>NUCLEOTIDE SEQUENCE</scope>
    <source>
        <tissue evidence="1">Shoot tissue taken approximately 20 cm above the soil surface</tissue>
    </source>
</reference>
<protein>
    <submittedName>
        <fullName evidence="1">Uncharacterized protein</fullName>
    </submittedName>
</protein>
<name>A0A0A9CZ46_ARUDO</name>
<accession>A0A0A9CZ46</accession>
<reference evidence="1" key="1">
    <citation type="submission" date="2014-09" db="EMBL/GenBank/DDBJ databases">
        <authorList>
            <person name="Magalhaes I.L.F."/>
            <person name="Oliveira U."/>
            <person name="Santos F.R."/>
            <person name="Vidigal T.H.D.A."/>
            <person name="Brescovit A.D."/>
            <person name="Santos A.J."/>
        </authorList>
    </citation>
    <scope>NUCLEOTIDE SEQUENCE</scope>
    <source>
        <tissue evidence="1">Shoot tissue taken approximately 20 cm above the soil surface</tissue>
    </source>
</reference>
<organism evidence="1">
    <name type="scientific">Arundo donax</name>
    <name type="common">Giant reed</name>
    <name type="synonym">Donax arundinaceus</name>
    <dbReference type="NCBI Taxonomy" id="35708"/>
    <lineage>
        <taxon>Eukaryota</taxon>
        <taxon>Viridiplantae</taxon>
        <taxon>Streptophyta</taxon>
        <taxon>Embryophyta</taxon>
        <taxon>Tracheophyta</taxon>
        <taxon>Spermatophyta</taxon>
        <taxon>Magnoliopsida</taxon>
        <taxon>Liliopsida</taxon>
        <taxon>Poales</taxon>
        <taxon>Poaceae</taxon>
        <taxon>PACMAD clade</taxon>
        <taxon>Arundinoideae</taxon>
        <taxon>Arundineae</taxon>
        <taxon>Arundo</taxon>
    </lineage>
</organism>
<dbReference type="AlphaFoldDB" id="A0A0A9CZ46"/>
<sequence>MLLGILTGSSSSSLARLTICPSPASATETSDGAPKEVPMFPLLNLLADCSCMDFKWSCLAFSIAILRLVSSPSSVSSMILLILFFIFRLLTGPLFSGPESSVLLISGSEDSTPPRALSHSEIKCSS</sequence>